<gene>
    <name evidence="2" type="ORF">P3W85_10015</name>
</gene>
<evidence type="ECO:0000313" key="3">
    <source>
        <dbReference type="Proteomes" id="UP001216674"/>
    </source>
</evidence>
<dbReference type="InterPro" id="IPR036977">
    <property type="entry name" value="DNA_primase_Znf_CHC2"/>
</dbReference>
<accession>A0ABT6AKZ3</accession>
<dbReference type="SUPFAM" id="SSF57783">
    <property type="entry name" value="Zinc beta-ribbon"/>
    <property type="match status" value="1"/>
</dbReference>
<dbReference type="InterPro" id="IPR013237">
    <property type="entry name" value="Phage_T7_Gp4_N"/>
</dbReference>
<sequence>MKCLSKRQGPCPLCGGKTRFRFDNRNDAGTYFCNHCGAGNGYTLLRAFAGMTDREALEFLEGESGCRPAAHYDERSLKAKAEAEAREKRAKLNAA</sequence>
<proteinExistence type="predicted"/>
<organism evidence="2 3">
    <name type="scientific">Cupriavidus basilensis</name>
    <dbReference type="NCBI Taxonomy" id="68895"/>
    <lineage>
        <taxon>Bacteria</taxon>
        <taxon>Pseudomonadati</taxon>
        <taxon>Pseudomonadota</taxon>
        <taxon>Betaproteobacteria</taxon>
        <taxon>Burkholderiales</taxon>
        <taxon>Burkholderiaceae</taxon>
        <taxon>Cupriavidus</taxon>
    </lineage>
</organism>
<dbReference type="RefSeq" id="WP_276264677.1">
    <property type="nucleotide sequence ID" value="NZ_JARJLM010000163.1"/>
</dbReference>
<keyword evidence="3" id="KW-1185">Reference proteome</keyword>
<reference evidence="2 3" key="1">
    <citation type="submission" date="2023-03" db="EMBL/GenBank/DDBJ databases">
        <title>Draft assemblies of triclosan tolerant bacteria isolated from returned activated sludge.</title>
        <authorList>
            <person name="Van Hamelsveld S."/>
        </authorList>
    </citation>
    <scope>NUCLEOTIDE SEQUENCE [LARGE SCALE GENOMIC DNA]</scope>
    <source>
        <strain evidence="2 3">GW210010_S58</strain>
    </source>
</reference>
<dbReference type="SMART" id="SM00778">
    <property type="entry name" value="Prim_Zn_Ribbon"/>
    <property type="match status" value="1"/>
</dbReference>
<comment type="caution">
    <text evidence="2">The sequence shown here is derived from an EMBL/GenBank/DDBJ whole genome shotgun (WGS) entry which is preliminary data.</text>
</comment>
<dbReference type="Proteomes" id="UP001216674">
    <property type="component" value="Unassembled WGS sequence"/>
</dbReference>
<dbReference type="EMBL" id="JARJLM010000163">
    <property type="protein sequence ID" value="MDF3833279.1"/>
    <property type="molecule type" value="Genomic_DNA"/>
</dbReference>
<dbReference type="Pfam" id="PF08273">
    <property type="entry name" value="Zn_Ribbon_Prim"/>
    <property type="match status" value="1"/>
</dbReference>
<dbReference type="Gene3D" id="3.90.580.10">
    <property type="entry name" value="Zinc finger, CHC2-type domain"/>
    <property type="match status" value="1"/>
</dbReference>
<protein>
    <submittedName>
        <fullName evidence="2">Primase-helicase zinc-binding domain-containing protein</fullName>
    </submittedName>
</protein>
<name>A0ABT6AKZ3_9BURK</name>
<feature type="domain" description="DNA primase/helicase Gp4 N-terminal Bacteriophage T7-like" evidence="1">
    <location>
        <begin position="6"/>
        <end position="42"/>
    </location>
</feature>
<evidence type="ECO:0000259" key="1">
    <source>
        <dbReference type="SMART" id="SM00778"/>
    </source>
</evidence>
<evidence type="ECO:0000313" key="2">
    <source>
        <dbReference type="EMBL" id="MDF3833279.1"/>
    </source>
</evidence>